<accession>L0ES56</accession>
<dbReference type="HOGENOM" id="CLU_006332_9_1_5"/>
<gene>
    <name evidence="5" type="ordered locus">B488_03410</name>
</gene>
<evidence type="ECO:0000259" key="4">
    <source>
        <dbReference type="Pfam" id="PF12411"/>
    </source>
</evidence>
<dbReference type="Gene3D" id="3.40.720.10">
    <property type="entry name" value="Alkaline Phosphatase, subunit A"/>
    <property type="match status" value="1"/>
</dbReference>
<dbReference type="eggNOG" id="COG3119">
    <property type="taxonomic scope" value="Bacteria"/>
</dbReference>
<dbReference type="CDD" id="cd16032">
    <property type="entry name" value="choline-sulfatase"/>
    <property type="match status" value="1"/>
</dbReference>
<dbReference type="Proteomes" id="UP000010799">
    <property type="component" value="Chromosome"/>
</dbReference>
<comment type="similarity">
    <text evidence="1">Belongs to the sulfatase family.</text>
</comment>
<name>L0ES56_LIBCB</name>
<dbReference type="PROSITE" id="PS00523">
    <property type="entry name" value="SULFATASE_1"/>
    <property type="match status" value="1"/>
</dbReference>
<dbReference type="PATRIC" id="fig|1215343.11.peg.350"/>
<evidence type="ECO:0000313" key="5">
    <source>
        <dbReference type="EMBL" id="AGA64334.1"/>
    </source>
</evidence>
<dbReference type="NCBIfam" id="TIGR03417">
    <property type="entry name" value="chol_sulfatase"/>
    <property type="match status" value="1"/>
</dbReference>
<keyword evidence="2 5" id="KW-0378">Hydrolase</keyword>
<keyword evidence="6" id="KW-1185">Reference proteome</keyword>
<dbReference type="InterPro" id="IPR051849">
    <property type="entry name" value="GAG-degrading_sulfatase"/>
</dbReference>
<dbReference type="SUPFAM" id="SSF53649">
    <property type="entry name" value="Alkaline phosphatase-like"/>
    <property type="match status" value="1"/>
</dbReference>
<dbReference type="InterPro" id="IPR017850">
    <property type="entry name" value="Alkaline_phosphatase_core_sf"/>
</dbReference>
<feature type="domain" description="Choline sulfatase enzyme C-terminal" evidence="4">
    <location>
        <begin position="452"/>
        <end position="504"/>
    </location>
</feature>
<dbReference type="Pfam" id="PF00884">
    <property type="entry name" value="Sulfatase"/>
    <property type="match status" value="1"/>
</dbReference>
<reference evidence="5 6" key="1">
    <citation type="journal article" date="2012" name="Stand. Genomic Sci.">
        <title>Complete genome sequence of Liberibacter crescens BT-1.</title>
        <authorList>
            <person name="Leonard M.T."/>
            <person name="Fagen J.R."/>
            <person name="Davis-Richardson A.G."/>
            <person name="Davis M.J."/>
            <person name="Triplett E.W."/>
        </authorList>
    </citation>
    <scope>NUCLEOTIDE SEQUENCE [LARGE SCALE GENOMIC DNA]</scope>
    <source>
        <strain evidence="5 6">BT-1</strain>
    </source>
</reference>
<dbReference type="PANTHER" id="PTHR46615:SF1">
    <property type="entry name" value="ARYLSULFATASE K"/>
    <property type="match status" value="1"/>
</dbReference>
<evidence type="ECO:0000313" key="6">
    <source>
        <dbReference type="Proteomes" id="UP000010799"/>
    </source>
</evidence>
<dbReference type="PANTHER" id="PTHR46615">
    <property type="entry name" value="ARYLSULFATASE K"/>
    <property type="match status" value="1"/>
</dbReference>
<evidence type="ECO:0000259" key="3">
    <source>
        <dbReference type="Pfam" id="PF00884"/>
    </source>
</evidence>
<dbReference type="FunFam" id="3.40.720.10:FF:000032">
    <property type="entry name" value="Choline sulfatase"/>
    <property type="match status" value="1"/>
</dbReference>
<protein>
    <submittedName>
        <fullName evidence="5">Choline-sulfatase</fullName>
        <ecNumber evidence="5">3.1.6.6</ecNumber>
    </submittedName>
</protein>
<dbReference type="KEGG" id="lcc:B488_03410"/>
<dbReference type="STRING" id="1215343.B488_03410"/>
<dbReference type="GO" id="GO:0004065">
    <property type="term" value="F:arylsulfatase activity"/>
    <property type="evidence" value="ECO:0007669"/>
    <property type="project" value="TreeGrafter"/>
</dbReference>
<dbReference type="AlphaFoldDB" id="L0ES56"/>
<dbReference type="InterPro" id="IPR017785">
    <property type="entry name" value="Choline-sulfatase"/>
</dbReference>
<dbReference type="InterPro" id="IPR000917">
    <property type="entry name" value="Sulfatase_N"/>
</dbReference>
<dbReference type="EC" id="3.1.6.6" evidence="5"/>
<dbReference type="PROSITE" id="PS00149">
    <property type="entry name" value="SULFATASE_2"/>
    <property type="match status" value="1"/>
</dbReference>
<dbReference type="InterPro" id="IPR025863">
    <property type="entry name" value="Choline_sulf_C_dom"/>
</dbReference>
<dbReference type="InterPro" id="IPR024607">
    <property type="entry name" value="Sulfatase_CS"/>
</dbReference>
<organism evidence="5 6">
    <name type="scientific">Liberibacter crescens (strain BT-1)</name>
    <dbReference type="NCBI Taxonomy" id="1215343"/>
    <lineage>
        <taxon>Bacteria</taxon>
        <taxon>Pseudomonadati</taxon>
        <taxon>Pseudomonadota</taxon>
        <taxon>Alphaproteobacteria</taxon>
        <taxon>Hyphomicrobiales</taxon>
        <taxon>Rhizobiaceae</taxon>
        <taxon>Liberibacter</taxon>
    </lineage>
</organism>
<dbReference type="RefSeq" id="WP_015272761.1">
    <property type="nucleotide sequence ID" value="NC_019907.1"/>
</dbReference>
<dbReference type="EMBL" id="CP003789">
    <property type="protein sequence ID" value="AGA64334.1"/>
    <property type="molecule type" value="Genomic_DNA"/>
</dbReference>
<proteinExistence type="inferred from homology"/>
<dbReference type="GO" id="GO:0015024">
    <property type="term" value="F:glucuronate-2-sulfatase activity"/>
    <property type="evidence" value="ECO:0007669"/>
    <property type="project" value="TreeGrafter"/>
</dbReference>
<feature type="domain" description="Sulfatase N-terminal" evidence="3">
    <location>
        <begin position="6"/>
        <end position="346"/>
    </location>
</feature>
<sequence>MYKRKPNIVILMADQLSASALSAYGNKVSITPTIDCLATEGVVFESAYCNSPLCAPSRASFMTGQLISENEVYDNAAEFHADKPTFCHYLREHGYNTWLSGKMHFCGPDQLHGFNERLTTDIYPADFGWTPDWQEPNQRLDWYHNMSSVLEAGECVRTNQMDFDDEALFYARQRLYDEARHGNEHPFLLLMSLTHPHDPFTIPRRYLDRYREEAIDMPKVTAAQVSSDPHSDRLRAMYQLTDNLLSDDHVRRARHAYYGALSYVDDCFAQIITTLKETALYTNTIVIITSDHGEMLGERGLWYKMNFFEGASRIPLIVYGPALFPSRRINANVSLIDLLPTLIEIAAGDNYANFMPAAPLHGVSLVGHLNGKDGPDTAFSEYLAEGALGPMVMIRRGKWKYISSFNEPAQLFDLDKDPLELHNLSGDAAVIQYEMAFALEVNQRWDLAKLDQRVKASQCRRRFLSKIAGRSFIPKWDYQPFQDASQRFIRNNQTLDEQESFSRYPRK</sequence>
<evidence type="ECO:0000256" key="2">
    <source>
        <dbReference type="ARBA" id="ARBA00022801"/>
    </source>
</evidence>
<evidence type="ECO:0000256" key="1">
    <source>
        <dbReference type="ARBA" id="ARBA00008779"/>
    </source>
</evidence>
<dbReference type="GO" id="GO:0047753">
    <property type="term" value="F:choline-sulfatase activity"/>
    <property type="evidence" value="ECO:0007669"/>
    <property type="project" value="UniProtKB-EC"/>
</dbReference>
<dbReference type="Pfam" id="PF12411">
    <property type="entry name" value="Choline_sulf_C"/>
    <property type="match status" value="1"/>
</dbReference>